<dbReference type="RefSeq" id="WP_078777465.1">
    <property type="nucleotide sequence ID" value="NZ_FUWU01000085.1"/>
</dbReference>
<dbReference type="STRING" id="28122.SAMN02745108_02820"/>
<name>A0A1T4RS21_9BACT</name>
<sequence length="101" mass="11420">MISFSEHSEKYGLDDEEREILAAFEAGKVSPDADSEMNVETLRKAATETMREIAERRRTNATKPVTLRVPVRVIERYKKRASADGIGYQTLMNEILDAAMV</sequence>
<reference evidence="1 2" key="1">
    <citation type="submission" date="2017-02" db="EMBL/GenBank/DDBJ databases">
        <authorList>
            <person name="Peterson S.W."/>
        </authorList>
    </citation>
    <scope>NUCLEOTIDE SEQUENCE [LARGE SCALE GENOMIC DNA]</scope>
    <source>
        <strain evidence="1 2">ATCC 43854</strain>
    </source>
</reference>
<evidence type="ECO:0000313" key="2">
    <source>
        <dbReference type="Proteomes" id="UP000190449"/>
    </source>
</evidence>
<dbReference type="Pfam" id="PF14384">
    <property type="entry name" value="BrnA_antitoxin"/>
    <property type="match status" value="1"/>
</dbReference>
<gene>
    <name evidence="1" type="ORF">SAMN02745108_02820</name>
</gene>
<dbReference type="InterPro" id="IPR025528">
    <property type="entry name" value="BrnA_antitoxin"/>
</dbReference>
<organism evidence="1 2">
    <name type="scientific">Fibrobacter intestinalis</name>
    <dbReference type="NCBI Taxonomy" id="28122"/>
    <lineage>
        <taxon>Bacteria</taxon>
        <taxon>Pseudomonadati</taxon>
        <taxon>Fibrobacterota</taxon>
        <taxon>Fibrobacteria</taxon>
        <taxon>Fibrobacterales</taxon>
        <taxon>Fibrobacteraceae</taxon>
        <taxon>Fibrobacter</taxon>
    </lineage>
</organism>
<dbReference type="Proteomes" id="UP000190449">
    <property type="component" value="Unassembled WGS sequence"/>
</dbReference>
<accession>A0A1T4RS21</accession>
<protein>
    <submittedName>
        <fullName evidence="1">BrnA antitoxin of type II toxin-antitoxin system</fullName>
    </submittedName>
</protein>
<proteinExistence type="predicted"/>
<evidence type="ECO:0000313" key="1">
    <source>
        <dbReference type="EMBL" id="SKA18732.1"/>
    </source>
</evidence>
<dbReference type="AlphaFoldDB" id="A0A1T4RS21"/>
<dbReference type="EMBL" id="FUWU01000085">
    <property type="protein sequence ID" value="SKA18732.1"/>
    <property type="molecule type" value="Genomic_DNA"/>
</dbReference>